<dbReference type="AlphaFoldDB" id="A0A9P4SF00"/>
<reference evidence="2" key="1">
    <citation type="journal article" date="2020" name="Stud. Mycol.">
        <title>101 Dothideomycetes genomes: a test case for predicting lifestyles and emergence of pathogens.</title>
        <authorList>
            <person name="Haridas S."/>
            <person name="Albert R."/>
            <person name="Binder M."/>
            <person name="Bloem J."/>
            <person name="Labutti K."/>
            <person name="Salamov A."/>
            <person name="Andreopoulos B."/>
            <person name="Baker S."/>
            <person name="Barry K."/>
            <person name="Bills G."/>
            <person name="Bluhm B."/>
            <person name="Cannon C."/>
            <person name="Castanera R."/>
            <person name="Culley D."/>
            <person name="Daum C."/>
            <person name="Ezra D."/>
            <person name="Gonzalez J."/>
            <person name="Henrissat B."/>
            <person name="Kuo A."/>
            <person name="Liang C."/>
            <person name="Lipzen A."/>
            <person name="Lutzoni F."/>
            <person name="Magnuson J."/>
            <person name="Mondo S."/>
            <person name="Nolan M."/>
            <person name="Ohm R."/>
            <person name="Pangilinan J."/>
            <person name="Park H.-J."/>
            <person name="Ramirez L."/>
            <person name="Alfaro M."/>
            <person name="Sun H."/>
            <person name="Tritt A."/>
            <person name="Yoshinaga Y."/>
            <person name="Zwiers L.-H."/>
            <person name="Turgeon B."/>
            <person name="Goodwin S."/>
            <person name="Spatafora J."/>
            <person name="Crous P."/>
            <person name="Grigoriev I."/>
        </authorList>
    </citation>
    <scope>NUCLEOTIDE SEQUENCE</scope>
    <source>
        <strain evidence="2">CBS 101060</strain>
    </source>
</reference>
<gene>
    <name evidence="2" type="ORF">M501DRAFT_931051</name>
</gene>
<accession>A0A9P4SF00</accession>
<feature type="region of interest" description="Disordered" evidence="1">
    <location>
        <begin position="78"/>
        <end position="138"/>
    </location>
</feature>
<feature type="region of interest" description="Disordered" evidence="1">
    <location>
        <begin position="150"/>
        <end position="169"/>
    </location>
</feature>
<evidence type="ECO:0008006" key="4">
    <source>
        <dbReference type="Google" id="ProtNLM"/>
    </source>
</evidence>
<organism evidence="2 3">
    <name type="scientific">Patellaria atrata CBS 101060</name>
    <dbReference type="NCBI Taxonomy" id="1346257"/>
    <lineage>
        <taxon>Eukaryota</taxon>
        <taxon>Fungi</taxon>
        <taxon>Dikarya</taxon>
        <taxon>Ascomycota</taxon>
        <taxon>Pezizomycotina</taxon>
        <taxon>Dothideomycetes</taxon>
        <taxon>Dothideomycetes incertae sedis</taxon>
        <taxon>Patellariales</taxon>
        <taxon>Patellariaceae</taxon>
        <taxon>Patellaria</taxon>
    </lineage>
</organism>
<feature type="compositionally biased region" description="Low complexity" evidence="1">
    <location>
        <begin position="123"/>
        <end position="134"/>
    </location>
</feature>
<proteinExistence type="predicted"/>
<dbReference type="OrthoDB" id="2563506at2759"/>
<dbReference type="InterPro" id="IPR024368">
    <property type="entry name" value="Ecl1/2/3"/>
</dbReference>
<protein>
    <recommendedName>
        <fullName evidence="4">Life-span regulatory factor domain-containing protein</fullName>
    </recommendedName>
</protein>
<sequence>MASDMDWSHDFCLYCDKQIAEGAYCSQACRLTDLEKAGTSEPASPYNFPSTSAPSSWTSTGNHSGFYLPPAVNFAAYKMPSRHDSPPTSPTSSTSSSRNPYFSQPASSSTTQNQQSKRGLTPSSSRSSLSSMSSNTTVHGLSAKAINELRGYASSFDQVRDMKRRLTVP</sequence>
<evidence type="ECO:0000313" key="2">
    <source>
        <dbReference type="EMBL" id="KAF2840607.1"/>
    </source>
</evidence>
<name>A0A9P4SF00_9PEZI</name>
<dbReference type="Pfam" id="PF12855">
    <property type="entry name" value="Ecl1"/>
    <property type="match status" value="1"/>
</dbReference>
<evidence type="ECO:0000256" key="1">
    <source>
        <dbReference type="SAM" id="MobiDB-lite"/>
    </source>
</evidence>
<comment type="caution">
    <text evidence="2">The sequence shown here is derived from an EMBL/GenBank/DDBJ whole genome shotgun (WGS) entry which is preliminary data.</text>
</comment>
<feature type="compositionally biased region" description="Polar residues" evidence="1">
    <location>
        <begin position="98"/>
        <end position="122"/>
    </location>
</feature>
<dbReference type="Proteomes" id="UP000799429">
    <property type="component" value="Unassembled WGS sequence"/>
</dbReference>
<keyword evidence="3" id="KW-1185">Reference proteome</keyword>
<evidence type="ECO:0000313" key="3">
    <source>
        <dbReference type="Proteomes" id="UP000799429"/>
    </source>
</evidence>
<dbReference type="EMBL" id="MU006092">
    <property type="protein sequence ID" value="KAF2840607.1"/>
    <property type="molecule type" value="Genomic_DNA"/>
</dbReference>